<dbReference type="PANTHER" id="PTHR43158:SF2">
    <property type="entry name" value="SKFA PEPTIDE EXPORT ATP-BINDING PROTEIN SKFE"/>
    <property type="match status" value="1"/>
</dbReference>
<dbReference type="SMART" id="SM00382">
    <property type="entry name" value="AAA"/>
    <property type="match status" value="1"/>
</dbReference>
<dbReference type="PANTHER" id="PTHR43158">
    <property type="entry name" value="SKFA PEPTIDE EXPORT ATP-BINDING PROTEIN SKFE"/>
    <property type="match status" value="1"/>
</dbReference>
<dbReference type="RefSeq" id="WP_075079850.1">
    <property type="nucleotide sequence ID" value="NZ_BDCO01000002.1"/>
</dbReference>
<name>A0A146G937_TERSA</name>
<dbReference type="OrthoDB" id="9789994at2"/>
<dbReference type="GO" id="GO:0016887">
    <property type="term" value="F:ATP hydrolysis activity"/>
    <property type="evidence" value="ECO:0007669"/>
    <property type="project" value="InterPro"/>
</dbReference>
<proteinExistence type="predicted"/>
<keyword evidence="2 4" id="KW-0067">ATP-binding</keyword>
<dbReference type="InterPro" id="IPR017871">
    <property type="entry name" value="ABC_transporter-like_CS"/>
</dbReference>
<comment type="caution">
    <text evidence="4">The sequence shown here is derived from an EMBL/GenBank/DDBJ whole genome shotgun (WGS) entry which is preliminary data.</text>
</comment>
<evidence type="ECO:0000313" key="4">
    <source>
        <dbReference type="EMBL" id="GAT34199.1"/>
    </source>
</evidence>
<feature type="domain" description="ABC transporter" evidence="3">
    <location>
        <begin position="8"/>
        <end position="250"/>
    </location>
</feature>
<keyword evidence="1" id="KW-0547">Nucleotide-binding</keyword>
<dbReference type="Pfam" id="PF00005">
    <property type="entry name" value="ABC_tran"/>
    <property type="match status" value="1"/>
</dbReference>
<sequence>MASPAVTLPLLDVSELTIRRESSYVLSRVHWTVRKGEHWVILGANGSGKTSLLKAIAGYMPPTDGDISVLGETFGSSDWRELRKRIGVVSASISHLCHDEDPALEIVAGGLQAMIGLWGQLRAGDKKKALASLGLVRARYLANRRWEVLSQGERQKVLIARALISAPPLLILDEPCSGLDPVARERFLQDLRHLAAKRSAPAMILVTHHIEEILPECTHLLALKDGKVEYCGPIAEGLTSATLSRTFSAQMRVRKSGDRYSLHGLSV</sequence>
<dbReference type="InParanoid" id="A0A146G937"/>
<accession>A0A146G937</accession>
<dbReference type="InterPro" id="IPR003439">
    <property type="entry name" value="ABC_transporter-like_ATP-bd"/>
</dbReference>
<dbReference type="GO" id="GO:0005524">
    <property type="term" value="F:ATP binding"/>
    <property type="evidence" value="ECO:0007669"/>
    <property type="project" value="UniProtKB-KW"/>
</dbReference>
<keyword evidence="5" id="KW-1185">Reference proteome</keyword>
<dbReference type="STRING" id="690879.TSACC_22623"/>
<evidence type="ECO:0000313" key="5">
    <source>
        <dbReference type="Proteomes" id="UP000076023"/>
    </source>
</evidence>
<protein>
    <submittedName>
        <fullName evidence="4">Iron complex transport system ATP-binding protein</fullName>
    </submittedName>
</protein>
<dbReference type="Proteomes" id="UP000076023">
    <property type="component" value="Unassembled WGS sequence"/>
</dbReference>
<organism evidence="4 5">
    <name type="scientific">Terrimicrobium sacchariphilum</name>
    <dbReference type="NCBI Taxonomy" id="690879"/>
    <lineage>
        <taxon>Bacteria</taxon>
        <taxon>Pseudomonadati</taxon>
        <taxon>Verrucomicrobiota</taxon>
        <taxon>Terrimicrobiia</taxon>
        <taxon>Terrimicrobiales</taxon>
        <taxon>Terrimicrobiaceae</taxon>
        <taxon>Terrimicrobium</taxon>
    </lineage>
</organism>
<evidence type="ECO:0000256" key="1">
    <source>
        <dbReference type="ARBA" id="ARBA00022741"/>
    </source>
</evidence>
<dbReference type="InterPro" id="IPR027417">
    <property type="entry name" value="P-loop_NTPase"/>
</dbReference>
<dbReference type="PROSITE" id="PS50893">
    <property type="entry name" value="ABC_TRANSPORTER_2"/>
    <property type="match status" value="1"/>
</dbReference>
<dbReference type="AlphaFoldDB" id="A0A146G937"/>
<reference evidence="5" key="1">
    <citation type="journal article" date="2017" name="Genome Announc.">
        <title>Draft Genome Sequence of Terrimicrobium sacchariphilum NM-5T, a Facultative Anaerobic Soil Bacterium of the Class Spartobacteria.</title>
        <authorList>
            <person name="Qiu Y.L."/>
            <person name="Tourlousse D.M."/>
            <person name="Matsuura N."/>
            <person name="Ohashi A."/>
            <person name="Sekiguchi Y."/>
        </authorList>
    </citation>
    <scope>NUCLEOTIDE SEQUENCE [LARGE SCALE GENOMIC DNA]</scope>
    <source>
        <strain evidence="5">NM-5</strain>
    </source>
</reference>
<dbReference type="Gene3D" id="3.40.50.300">
    <property type="entry name" value="P-loop containing nucleotide triphosphate hydrolases"/>
    <property type="match status" value="1"/>
</dbReference>
<gene>
    <name evidence="4" type="ORF">TSACC_22623</name>
</gene>
<dbReference type="PROSITE" id="PS00211">
    <property type="entry name" value="ABC_TRANSPORTER_1"/>
    <property type="match status" value="1"/>
</dbReference>
<evidence type="ECO:0000259" key="3">
    <source>
        <dbReference type="PROSITE" id="PS50893"/>
    </source>
</evidence>
<evidence type="ECO:0000256" key="2">
    <source>
        <dbReference type="ARBA" id="ARBA00022840"/>
    </source>
</evidence>
<dbReference type="InterPro" id="IPR003593">
    <property type="entry name" value="AAA+_ATPase"/>
</dbReference>
<dbReference type="SUPFAM" id="SSF52540">
    <property type="entry name" value="P-loop containing nucleoside triphosphate hydrolases"/>
    <property type="match status" value="1"/>
</dbReference>
<dbReference type="EMBL" id="BDCO01000002">
    <property type="protein sequence ID" value="GAT34199.1"/>
    <property type="molecule type" value="Genomic_DNA"/>
</dbReference>